<proteinExistence type="predicted"/>
<accession>A0ABZ2CLX1</accession>
<evidence type="ECO:0000313" key="2">
    <source>
        <dbReference type="Proteomes" id="UP001333037"/>
    </source>
</evidence>
<sequence>MSAIGKKYIIKYNQAVIYTIAPQGSIICKRIGTFKWIPSALTREQFDQRVKSGELVPYQGV</sequence>
<keyword evidence="2" id="KW-1185">Reference proteome</keyword>
<organism evidence="1 2">
    <name type="scientific">Aeromonas phage phiA014S</name>
    <dbReference type="NCBI Taxonomy" id="3119845"/>
    <lineage>
        <taxon>Viruses</taxon>
        <taxon>Duplodnaviria</taxon>
        <taxon>Heunggongvirae</taxon>
        <taxon>Uroviricota</taxon>
        <taxon>Caudoviricetes</taxon>
        <taxon>Autographivirales</taxon>
        <taxon>Autotranscriptaviridae</taxon>
        <taxon>Studiervirinae</taxon>
        <taxon>Coryciavirus</taxon>
        <taxon>Coryciavirus A014S</taxon>
    </lineage>
</organism>
<name>A0ABZ2CLX1_9CAUD</name>
<dbReference type="Proteomes" id="UP001333037">
    <property type="component" value="Segment"/>
</dbReference>
<reference evidence="1 2" key="1">
    <citation type="submission" date="2024-01" db="EMBL/GenBank/DDBJ databases">
        <authorList>
            <person name="Wang Y."/>
            <person name="Lin M."/>
        </authorList>
    </citation>
    <scope>NUCLEOTIDE SEQUENCE [LARGE SCALE GENOMIC DNA]</scope>
</reference>
<dbReference type="EMBL" id="PP226939">
    <property type="protein sequence ID" value="WVX92080.1"/>
    <property type="molecule type" value="Genomic_DNA"/>
</dbReference>
<protein>
    <submittedName>
        <fullName evidence="1">Uncharacterized protein</fullName>
    </submittedName>
</protein>
<evidence type="ECO:0000313" key="1">
    <source>
        <dbReference type="EMBL" id="WVX92080.1"/>
    </source>
</evidence>